<organism evidence="2 3">
    <name type="scientific">Steinernema glaseri</name>
    <dbReference type="NCBI Taxonomy" id="37863"/>
    <lineage>
        <taxon>Eukaryota</taxon>
        <taxon>Metazoa</taxon>
        <taxon>Ecdysozoa</taxon>
        <taxon>Nematoda</taxon>
        <taxon>Chromadorea</taxon>
        <taxon>Rhabditida</taxon>
        <taxon>Tylenchina</taxon>
        <taxon>Panagrolaimomorpha</taxon>
        <taxon>Strongyloidoidea</taxon>
        <taxon>Steinernematidae</taxon>
        <taxon>Steinernema</taxon>
    </lineage>
</organism>
<evidence type="ECO:0000313" key="2">
    <source>
        <dbReference type="Proteomes" id="UP000095287"/>
    </source>
</evidence>
<evidence type="ECO:0000256" key="1">
    <source>
        <dbReference type="SAM" id="MobiDB-lite"/>
    </source>
</evidence>
<feature type="compositionally biased region" description="Basic and acidic residues" evidence="1">
    <location>
        <begin position="27"/>
        <end position="37"/>
    </location>
</feature>
<keyword evidence="2" id="KW-1185">Reference proteome</keyword>
<evidence type="ECO:0000313" key="3">
    <source>
        <dbReference type="WBParaSite" id="L893_g28597.t1"/>
    </source>
</evidence>
<reference evidence="3" key="1">
    <citation type="submission" date="2016-11" db="UniProtKB">
        <authorList>
            <consortium name="WormBaseParasite"/>
        </authorList>
    </citation>
    <scope>IDENTIFICATION</scope>
</reference>
<dbReference type="Proteomes" id="UP000095287">
    <property type="component" value="Unplaced"/>
</dbReference>
<feature type="compositionally biased region" description="Polar residues" evidence="1">
    <location>
        <begin position="10"/>
        <end position="26"/>
    </location>
</feature>
<protein>
    <submittedName>
        <fullName evidence="3">Uncharacterized protein</fullName>
    </submittedName>
</protein>
<sequence length="250" mass="28098">MAASASSASTVTQKANTSAFEVTGSESDIREPPRETQLDTTGYLSGRYGRWKGGRRQASLNWILDERRREHGKEQDEQLAAEAAEDTTKRPAKLGTDHYIALIVMCLRRFYGPLSYRIRSVGNYPRLQELLVQKRDPLRVLFLLITMKRTVNTWACGWEQESQIRFMVSRQVSLVRAAKSGSHTSGLVYMAAVAMAPSVTRQVIGTPQQSGLEEFLIALESKSTSKLHNIAFIIMDVNNVCKRSWKMVAI</sequence>
<dbReference type="WBParaSite" id="L893_g28597.t1">
    <property type="protein sequence ID" value="L893_g28597.t1"/>
    <property type="gene ID" value="L893_g28597"/>
</dbReference>
<name>A0A1I7ZPW1_9BILA</name>
<feature type="region of interest" description="Disordered" evidence="1">
    <location>
        <begin position="1"/>
        <end position="42"/>
    </location>
</feature>
<accession>A0A1I7ZPW1</accession>
<proteinExistence type="predicted"/>
<dbReference type="AlphaFoldDB" id="A0A1I7ZPW1"/>